<dbReference type="RefSeq" id="WP_136771386.1">
    <property type="nucleotide sequence ID" value="NZ_CP156074.1"/>
</dbReference>
<organism evidence="1 2">
    <name type="scientific">Chitiniphilus eburneus</name>
    <dbReference type="NCBI Taxonomy" id="2571148"/>
    <lineage>
        <taxon>Bacteria</taxon>
        <taxon>Pseudomonadati</taxon>
        <taxon>Pseudomonadota</taxon>
        <taxon>Betaproteobacteria</taxon>
        <taxon>Neisseriales</taxon>
        <taxon>Chitinibacteraceae</taxon>
        <taxon>Chitiniphilus</taxon>
    </lineage>
</organism>
<accession>A0A4U0QBU2</accession>
<dbReference type="EMBL" id="SUMF01000001">
    <property type="protein sequence ID" value="TJZ78871.1"/>
    <property type="molecule type" value="Genomic_DNA"/>
</dbReference>
<gene>
    <name evidence="1" type="ORF">FAZ21_00880</name>
</gene>
<evidence type="ECO:0000313" key="1">
    <source>
        <dbReference type="EMBL" id="TJZ78871.1"/>
    </source>
</evidence>
<dbReference type="OrthoDB" id="8588195at2"/>
<keyword evidence="2" id="KW-1185">Reference proteome</keyword>
<dbReference type="AlphaFoldDB" id="A0A4U0QBU2"/>
<reference evidence="1 2" key="1">
    <citation type="submission" date="2019-04" db="EMBL/GenBank/DDBJ databases">
        <title>Chitiniphilus eburnea sp. nov., a novel chitinolytic bacterium isolated from aquaculture sludge.</title>
        <authorList>
            <person name="Sheng M."/>
        </authorList>
    </citation>
    <scope>NUCLEOTIDE SEQUENCE [LARGE SCALE GENOMIC DNA]</scope>
    <source>
        <strain evidence="1 2">HX-2-15</strain>
    </source>
</reference>
<proteinExistence type="predicted"/>
<sequence length="130" mass="14937">MPTVTLRIHETRIRLDHGVDATAAAQLLGALPEVVVHVRRDRHGLIVRYPLALHSHTQLEFLLIESGYALANGPLARLARAIRRYAEQVARDNCVIPEHQLKARDVYARVWEHHPHGDHDETPEELRRYL</sequence>
<dbReference type="Proteomes" id="UP000310016">
    <property type="component" value="Unassembled WGS sequence"/>
</dbReference>
<name>A0A4U0QBU2_9NEIS</name>
<evidence type="ECO:0000313" key="2">
    <source>
        <dbReference type="Proteomes" id="UP000310016"/>
    </source>
</evidence>
<comment type="caution">
    <text evidence="1">The sequence shown here is derived from an EMBL/GenBank/DDBJ whole genome shotgun (WGS) entry which is preliminary data.</text>
</comment>
<protein>
    <submittedName>
        <fullName evidence="1">Uncharacterized protein</fullName>
    </submittedName>
</protein>